<feature type="domain" description="ABC transmembrane type-1" evidence="8">
    <location>
        <begin position="116"/>
        <end position="316"/>
    </location>
</feature>
<organism evidence="9 10">
    <name type="scientific">Hymenobacter rigui</name>
    <dbReference type="NCBI Taxonomy" id="334424"/>
    <lineage>
        <taxon>Bacteria</taxon>
        <taxon>Pseudomonadati</taxon>
        <taxon>Bacteroidota</taxon>
        <taxon>Cytophagia</taxon>
        <taxon>Cytophagales</taxon>
        <taxon>Hymenobacteraceae</taxon>
        <taxon>Hymenobacter</taxon>
    </lineage>
</organism>
<evidence type="ECO:0000256" key="6">
    <source>
        <dbReference type="ARBA" id="ARBA00023136"/>
    </source>
</evidence>
<evidence type="ECO:0000256" key="1">
    <source>
        <dbReference type="ARBA" id="ARBA00004651"/>
    </source>
</evidence>
<dbReference type="Pfam" id="PF00528">
    <property type="entry name" value="BPD_transp_1"/>
    <property type="match status" value="1"/>
</dbReference>
<name>A0A428KXC9_9BACT</name>
<dbReference type="RefSeq" id="WP_125417905.1">
    <property type="nucleotide sequence ID" value="NZ_RWIT01000001.1"/>
</dbReference>
<comment type="subcellular location">
    <subcellularLocation>
        <location evidence="1 7">Cell membrane</location>
        <topology evidence="1 7">Multi-pass membrane protein</topology>
    </subcellularLocation>
</comment>
<comment type="caution">
    <text evidence="9">The sequence shown here is derived from an EMBL/GenBank/DDBJ whole genome shotgun (WGS) entry which is preliminary data.</text>
</comment>
<feature type="transmembrane region" description="Helical" evidence="7">
    <location>
        <begin position="127"/>
        <end position="146"/>
    </location>
</feature>
<gene>
    <name evidence="9" type="ORF">EI291_03230</name>
</gene>
<dbReference type="SUPFAM" id="SSF161098">
    <property type="entry name" value="MetI-like"/>
    <property type="match status" value="1"/>
</dbReference>
<dbReference type="EMBL" id="RWIT01000001">
    <property type="protein sequence ID" value="RSK51338.1"/>
    <property type="molecule type" value="Genomic_DNA"/>
</dbReference>
<proteinExistence type="inferred from homology"/>
<dbReference type="OrthoDB" id="9783218at2"/>
<reference evidence="9 10" key="1">
    <citation type="submission" date="2018-12" db="EMBL/GenBank/DDBJ databases">
        <authorList>
            <person name="Feng G."/>
            <person name="Zhu H."/>
        </authorList>
    </citation>
    <scope>NUCLEOTIDE SEQUENCE [LARGE SCALE GENOMIC DNA]</scope>
    <source>
        <strain evidence="9 10">KCTC 12533</strain>
    </source>
</reference>
<dbReference type="InterPro" id="IPR035906">
    <property type="entry name" value="MetI-like_sf"/>
</dbReference>
<keyword evidence="6 7" id="KW-0472">Membrane</keyword>
<keyword evidence="4 7" id="KW-0812">Transmembrane</keyword>
<feature type="transmembrane region" description="Helical" evidence="7">
    <location>
        <begin position="70"/>
        <end position="95"/>
    </location>
</feature>
<evidence type="ECO:0000256" key="4">
    <source>
        <dbReference type="ARBA" id="ARBA00022692"/>
    </source>
</evidence>
<evidence type="ECO:0000256" key="2">
    <source>
        <dbReference type="ARBA" id="ARBA00022448"/>
    </source>
</evidence>
<dbReference type="Proteomes" id="UP000273500">
    <property type="component" value="Unassembled WGS sequence"/>
</dbReference>
<dbReference type="AlphaFoldDB" id="A0A428KXC9"/>
<keyword evidence="10" id="KW-1185">Reference proteome</keyword>
<evidence type="ECO:0000256" key="5">
    <source>
        <dbReference type="ARBA" id="ARBA00022989"/>
    </source>
</evidence>
<dbReference type="InterPro" id="IPR050366">
    <property type="entry name" value="BP-dependent_transpt_permease"/>
</dbReference>
<feature type="transmembrane region" description="Helical" evidence="7">
    <location>
        <begin position="12"/>
        <end position="31"/>
    </location>
</feature>
<keyword evidence="5 7" id="KW-1133">Transmembrane helix</keyword>
<feature type="transmembrane region" description="Helical" evidence="7">
    <location>
        <begin position="158"/>
        <end position="185"/>
    </location>
</feature>
<protein>
    <submittedName>
        <fullName evidence="9">ABC transporter permease</fullName>
    </submittedName>
</protein>
<comment type="similarity">
    <text evidence="7">Belongs to the binding-protein-dependent transport system permease family.</text>
</comment>
<dbReference type="GO" id="GO:0005886">
    <property type="term" value="C:plasma membrane"/>
    <property type="evidence" value="ECO:0007669"/>
    <property type="project" value="UniProtKB-SubCell"/>
</dbReference>
<sequence length="322" mass="34191">MTILLPPVKQRLAAGWLVLVVLAGLFAPSAVSPPDLANINQPPFQGGHWLGTTSQGLDVGVSLWQGARTLLLVSLPAAFFTLLAGAVLGGTAGYWGNTRLRITHFQLALALFALLLTGLLLTYFPRFAFWILAGVPAAAAVAWAFLPGSTRSATRLALPLDSSILGLIALVNSVPLLVLVVAAAAVQRPSLTGVVALLSATCWPTPARLMRAATLQCRTQPYVEAAQAAGIPSLRILWRHIGPNALPVLLVRFPLTVAVLISLETTLSFLGVGLPAEMPSWGRLLAAVRQAPPDWWLILWPGLAITLTVLSLQRISGSENRR</sequence>
<dbReference type="InterPro" id="IPR000515">
    <property type="entry name" value="MetI-like"/>
</dbReference>
<dbReference type="CDD" id="cd06261">
    <property type="entry name" value="TM_PBP2"/>
    <property type="match status" value="1"/>
</dbReference>
<feature type="transmembrane region" description="Helical" evidence="7">
    <location>
        <begin position="249"/>
        <end position="275"/>
    </location>
</feature>
<accession>A0A428KXC9</accession>
<dbReference type="PROSITE" id="PS50928">
    <property type="entry name" value="ABC_TM1"/>
    <property type="match status" value="1"/>
</dbReference>
<dbReference type="Gene3D" id="1.10.3720.10">
    <property type="entry name" value="MetI-like"/>
    <property type="match status" value="1"/>
</dbReference>
<evidence type="ECO:0000313" key="10">
    <source>
        <dbReference type="Proteomes" id="UP000273500"/>
    </source>
</evidence>
<evidence type="ECO:0000313" key="9">
    <source>
        <dbReference type="EMBL" id="RSK51338.1"/>
    </source>
</evidence>
<keyword evidence="2 7" id="KW-0813">Transport</keyword>
<evidence type="ECO:0000256" key="7">
    <source>
        <dbReference type="RuleBase" id="RU363032"/>
    </source>
</evidence>
<keyword evidence="3" id="KW-1003">Cell membrane</keyword>
<feature type="transmembrane region" description="Helical" evidence="7">
    <location>
        <begin position="102"/>
        <end position="121"/>
    </location>
</feature>
<dbReference type="PANTHER" id="PTHR43386">
    <property type="entry name" value="OLIGOPEPTIDE TRANSPORT SYSTEM PERMEASE PROTEIN APPC"/>
    <property type="match status" value="1"/>
</dbReference>
<dbReference type="PANTHER" id="PTHR43386:SF1">
    <property type="entry name" value="D,D-DIPEPTIDE TRANSPORT SYSTEM PERMEASE PROTEIN DDPC-RELATED"/>
    <property type="match status" value="1"/>
</dbReference>
<evidence type="ECO:0000259" key="8">
    <source>
        <dbReference type="PROSITE" id="PS50928"/>
    </source>
</evidence>
<evidence type="ECO:0000256" key="3">
    <source>
        <dbReference type="ARBA" id="ARBA00022475"/>
    </source>
</evidence>
<feature type="transmembrane region" description="Helical" evidence="7">
    <location>
        <begin position="295"/>
        <end position="312"/>
    </location>
</feature>
<dbReference type="GO" id="GO:0055085">
    <property type="term" value="P:transmembrane transport"/>
    <property type="evidence" value="ECO:0007669"/>
    <property type="project" value="InterPro"/>
</dbReference>